<sequence>MTPTALINQQRPLPHHVQRQKELLNFLAPVLAPYLHCFGCHLSAESRCMAIIVSLCHWRHCRSIVFASITNPCQGHVFLRACKRWASCAPLQQVSTVFPSSEYGSYQAPTPHPFKLFQKPPWSTTSSRSNVRYHKVASLHKRCLQHSAGPRYETS</sequence>
<protein>
    <submittedName>
        <fullName evidence="1">Unplaced genomic scaffold scaffold_582, whole genome shotgun sequence</fullName>
    </submittedName>
</protein>
<dbReference type="InParanoid" id="A0A0D0E2Z8"/>
<dbReference type="HOGENOM" id="CLU_1696099_0_0_1"/>
<proteinExistence type="predicted"/>
<gene>
    <name evidence="1" type="ORF">PAXRUDRAFT_830971</name>
</gene>
<keyword evidence="2" id="KW-1185">Reference proteome</keyword>
<evidence type="ECO:0000313" key="2">
    <source>
        <dbReference type="Proteomes" id="UP000054538"/>
    </source>
</evidence>
<accession>A0A0D0E2Z8</accession>
<reference evidence="2" key="2">
    <citation type="submission" date="2015-01" db="EMBL/GenBank/DDBJ databases">
        <title>Evolutionary Origins and Diversification of the Mycorrhizal Mutualists.</title>
        <authorList>
            <consortium name="DOE Joint Genome Institute"/>
            <consortium name="Mycorrhizal Genomics Consortium"/>
            <person name="Kohler A."/>
            <person name="Kuo A."/>
            <person name="Nagy L.G."/>
            <person name="Floudas D."/>
            <person name="Copeland A."/>
            <person name="Barry K.W."/>
            <person name="Cichocki N."/>
            <person name="Veneault-Fourrey C."/>
            <person name="LaButti K."/>
            <person name="Lindquist E.A."/>
            <person name="Lipzen A."/>
            <person name="Lundell T."/>
            <person name="Morin E."/>
            <person name="Murat C."/>
            <person name="Riley R."/>
            <person name="Ohm R."/>
            <person name="Sun H."/>
            <person name="Tunlid A."/>
            <person name="Henrissat B."/>
            <person name="Grigoriev I.V."/>
            <person name="Hibbett D.S."/>
            <person name="Martin F."/>
        </authorList>
    </citation>
    <scope>NUCLEOTIDE SEQUENCE [LARGE SCALE GENOMIC DNA]</scope>
    <source>
        <strain evidence="2">Ve08.2h10</strain>
    </source>
</reference>
<name>A0A0D0E2Z8_9AGAM</name>
<organism evidence="1 2">
    <name type="scientific">Paxillus rubicundulus Ve08.2h10</name>
    <dbReference type="NCBI Taxonomy" id="930991"/>
    <lineage>
        <taxon>Eukaryota</taxon>
        <taxon>Fungi</taxon>
        <taxon>Dikarya</taxon>
        <taxon>Basidiomycota</taxon>
        <taxon>Agaricomycotina</taxon>
        <taxon>Agaricomycetes</taxon>
        <taxon>Agaricomycetidae</taxon>
        <taxon>Boletales</taxon>
        <taxon>Paxilineae</taxon>
        <taxon>Paxillaceae</taxon>
        <taxon>Paxillus</taxon>
    </lineage>
</organism>
<dbReference type="Proteomes" id="UP000054538">
    <property type="component" value="Unassembled WGS sequence"/>
</dbReference>
<evidence type="ECO:0000313" key="1">
    <source>
        <dbReference type="EMBL" id="KIK91295.1"/>
    </source>
</evidence>
<dbReference type="AlphaFoldDB" id="A0A0D0E2Z8"/>
<reference evidence="1 2" key="1">
    <citation type="submission" date="2014-04" db="EMBL/GenBank/DDBJ databases">
        <authorList>
            <consortium name="DOE Joint Genome Institute"/>
            <person name="Kuo A."/>
            <person name="Kohler A."/>
            <person name="Jargeat P."/>
            <person name="Nagy L.G."/>
            <person name="Floudas D."/>
            <person name="Copeland A."/>
            <person name="Barry K.W."/>
            <person name="Cichocki N."/>
            <person name="Veneault-Fourrey C."/>
            <person name="LaButti K."/>
            <person name="Lindquist E.A."/>
            <person name="Lipzen A."/>
            <person name="Lundell T."/>
            <person name="Morin E."/>
            <person name="Murat C."/>
            <person name="Sun H."/>
            <person name="Tunlid A."/>
            <person name="Henrissat B."/>
            <person name="Grigoriev I.V."/>
            <person name="Hibbett D.S."/>
            <person name="Martin F."/>
            <person name="Nordberg H.P."/>
            <person name="Cantor M.N."/>
            <person name="Hua S.X."/>
        </authorList>
    </citation>
    <scope>NUCLEOTIDE SEQUENCE [LARGE SCALE GENOMIC DNA]</scope>
    <source>
        <strain evidence="1 2">Ve08.2h10</strain>
    </source>
</reference>
<dbReference type="EMBL" id="KN825404">
    <property type="protein sequence ID" value="KIK91295.1"/>
    <property type="molecule type" value="Genomic_DNA"/>
</dbReference>